<evidence type="ECO:0000256" key="3">
    <source>
        <dbReference type="ARBA" id="ARBA00022692"/>
    </source>
</evidence>
<feature type="compositionally biased region" description="Basic and acidic residues" evidence="12">
    <location>
        <begin position="1283"/>
        <end position="1296"/>
    </location>
</feature>
<keyword evidence="10" id="KW-0325">Glycoprotein</keyword>
<feature type="domain" description="Fibronectin type-III" evidence="17">
    <location>
        <begin position="531"/>
        <end position="629"/>
    </location>
</feature>
<dbReference type="OMA" id="WTNDTRI"/>
<dbReference type="GeneID" id="110990017"/>
<dbReference type="SMART" id="SM00404">
    <property type="entry name" value="PTPc_motif"/>
    <property type="match status" value="1"/>
</dbReference>
<evidence type="ECO:0000313" key="21">
    <source>
        <dbReference type="RefSeq" id="XP_022110499.1"/>
    </source>
</evidence>
<evidence type="ECO:0000313" key="18">
    <source>
        <dbReference type="Proteomes" id="UP000694845"/>
    </source>
</evidence>
<dbReference type="Pfam" id="PF18861">
    <property type="entry name" value="PTP_tm"/>
    <property type="match status" value="1"/>
</dbReference>
<feature type="region of interest" description="Disordered" evidence="12">
    <location>
        <begin position="1283"/>
        <end position="1338"/>
    </location>
</feature>
<feature type="compositionally biased region" description="Basic and acidic residues" evidence="12">
    <location>
        <begin position="1309"/>
        <end position="1319"/>
    </location>
</feature>
<dbReference type="InterPro" id="IPR016130">
    <property type="entry name" value="Tyr_Pase_AS"/>
</dbReference>
<dbReference type="PROSITE" id="PS00383">
    <property type="entry name" value="TYR_PHOSPHATASE_1"/>
    <property type="match status" value="1"/>
</dbReference>
<dbReference type="RefSeq" id="XP_022110482.1">
    <property type="nucleotide sequence ID" value="XM_022254790.1"/>
</dbReference>
<keyword evidence="18" id="KW-1185">Reference proteome</keyword>
<dbReference type="InterPro" id="IPR013783">
    <property type="entry name" value="Ig-like_fold"/>
</dbReference>
<dbReference type="InterPro" id="IPR050713">
    <property type="entry name" value="RTP_Phos/Ushers"/>
</dbReference>
<dbReference type="RefSeq" id="XP_022110490.1">
    <property type="nucleotide sequence ID" value="XM_022254798.1"/>
</dbReference>
<dbReference type="CDD" id="cd00063">
    <property type="entry name" value="FN3"/>
    <property type="match status" value="2"/>
</dbReference>
<dbReference type="PROSITE" id="PS50853">
    <property type="entry name" value="FN3"/>
    <property type="match status" value="4"/>
</dbReference>
<dbReference type="RefSeq" id="XP_022110499.1">
    <property type="nucleotide sequence ID" value="XM_022254807.1"/>
</dbReference>
<dbReference type="Gene3D" id="3.90.190.10">
    <property type="entry name" value="Protein tyrosine phosphatase superfamily"/>
    <property type="match status" value="1"/>
</dbReference>
<dbReference type="SMART" id="SM00194">
    <property type="entry name" value="PTPc"/>
    <property type="match status" value="1"/>
</dbReference>
<dbReference type="InterPro" id="IPR041201">
    <property type="entry name" value="PTPRJ_TM"/>
</dbReference>
<dbReference type="Gene3D" id="2.60.40.10">
    <property type="entry name" value="Immunoglobulins"/>
    <property type="match status" value="3"/>
</dbReference>
<dbReference type="PANTHER" id="PTHR46957:SF3">
    <property type="entry name" value="CYTOKINE RECEPTOR"/>
    <property type="match status" value="1"/>
</dbReference>
<accession>A0A8B7ZYK9</accession>
<feature type="chain" id="PRO_5044665772" description="protein-tyrosine-phosphatase" evidence="14">
    <location>
        <begin position="26"/>
        <end position="1338"/>
    </location>
</feature>
<feature type="signal peptide" evidence="14">
    <location>
        <begin position="1"/>
        <end position="25"/>
    </location>
</feature>
<feature type="compositionally biased region" description="Polar residues" evidence="12">
    <location>
        <begin position="23"/>
        <end position="38"/>
    </location>
</feature>
<reference evidence="19 20" key="1">
    <citation type="submission" date="2025-04" db="UniProtKB">
        <authorList>
            <consortium name="RefSeq"/>
        </authorList>
    </citation>
    <scope>IDENTIFICATION</scope>
</reference>
<dbReference type="Proteomes" id="UP000694845">
    <property type="component" value="Unplaced"/>
</dbReference>
<evidence type="ECO:0000259" key="17">
    <source>
        <dbReference type="PROSITE" id="PS50853"/>
    </source>
</evidence>
<dbReference type="PANTHER" id="PTHR46957">
    <property type="entry name" value="CYTOKINE RECEPTOR"/>
    <property type="match status" value="1"/>
</dbReference>
<evidence type="ECO:0000259" key="16">
    <source>
        <dbReference type="PROSITE" id="PS50056"/>
    </source>
</evidence>
<dbReference type="EC" id="3.1.3.48" evidence="2"/>
<evidence type="ECO:0000256" key="9">
    <source>
        <dbReference type="ARBA" id="ARBA00023136"/>
    </source>
</evidence>
<dbReference type="InterPro" id="IPR003961">
    <property type="entry name" value="FN3_dom"/>
</dbReference>
<evidence type="ECO:0000313" key="19">
    <source>
        <dbReference type="RefSeq" id="XP_022110482.1"/>
    </source>
</evidence>
<dbReference type="InterPro" id="IPR029021">
    <property type="entry name" value="Prot-tyrosine_phosphatase-like"/>
</dbReference>
<gene>
    <name evidence="19 20 21" type="primary">LOC110990017</name>
</gene>
<evidence type="ECO:0000313" key="20">
    <source>
        <dbReference type="RefSeq" id="XP_022110490.1"/>
    </source>
</evidence>
<dbReference type="GO" id="GO:0032502">
    <property type="term" value="P:developmental process"/>
    <property type="evidence" value="ECO:0007669"/>
    <property type="project" value="UniProtKB-ARBA"/>
</dbReference>
<dbReference type="SUPFAM" id="SSF52799">
    <property type="entry name" value="(Phosphotyrosine protein) phosphatases II"/>
    <property type="match status" value="1"/>
</dbReference>
<organism evidence="18 21">
    <name type="scientific">Acanthaster planci</name>
    <name type="common">Crown-of-thorns starfish</name>
    <dbReference type="NCBI Taxonomy" id="133434"/>
    <lineage>
        <taxon>Eukaryota</taxon>
        <taxon>Metazoa</taxon>
        <taxon>Echinodermata</taxon>
        <taxon>Eleutherozoa</taxon>
        <taxon>Asterozoa</taxon>
        <taxon>Asteroidea</taxon>
        <taxon>Valvatacea</taxon>
        <taxon>Valvatida</taxon>
        <taxon>Acanthasteridae</taxon>
        <taxon>Acanthaster</taxon>
    </lineage>
</organism>
<evidence type="ECO:0000256" key="13">
    <source>
        <dbReference type="SAM" id="Phobius"/>
    </source>
</evidence>
<dbReference type="InterPro" id="IPR003595">
    <property type="entry name" value="Tyr_Pase_cat"/>
</dbReference>
<evidence type="ECO:0000256" key="4">
    <source>
        <dbReference type="ARBA" id="ARBA00022729"/>
    </source>
</evidence>
<feature type="domain" description="Fibronectin type-III" evidence="17">
    <location>
        <begin position="630"/>
        <end position="724"/>
    </location>
</feature>
<evidence type="ECO:0000256" key="14">
    <source>
        <dbReference type="SAM" id="SignalP"/>
    </source>
</evidence>
<dbReference type="InterPro" id="IPR000242">
    <property type="entry name" value="PTP_cat"/>
</dbReference>
<evidence type="ECO:0000256" key="10">
    <source>
        <dbReference type="ARBA" id="ARBA00023180"/>
    </source>
</evidence>
<evidence type="ECO:0000256" key="12">
    <source>
        <dbReference type="SAM" id="MobiDB-lite"/>
    </source>
</evidence>
<keyword evidence="9 13" id="KW-0472">Membrane</keyword>
<sequence length="1338" mass="147825">MALSTVLRIIFAACITSVAITGANSTSPPTHLPRTNATPADIAPSVAGDSTAQLLLTELGITTFPTDPTTTSTAPEVVIPENAQAQAEGITTASNGSLDIFLSSTEANLPASPQDGGTAAATIVKTPLVNLPPRGTATGMTGVRTAIPYPLPTPVIDMRSIEVTSHTISMCLVEPVGPEGSITYFLVTESLLDGTRTWNSSHDLVNGTTVCVRKQDLTAGVLYSVKVVARDDDFGRSQSALLNITIELPPIEVILDPVLELLGGSATKVTIDWSFKSLTHVEEFIFEYNQTNNYPGGFQQYGPKSLSGTTRNITLMGLFPGATYDLRLQGFSGPRTTTVMRRWIPETEPPSHLRSLGATATTVELTWIFPPHTPGALVRHFQVSYRIIESPERHGGQVVFLWTNDTRIILEGLIPDVKYEVNVSTISISGRPSYPRVVIQETGIAAPKIIMSSATTTSFTLDWELPRGSYHHKVVCSNCPTQVQNLEPGVTRVTFAGLRPGNMYNGSLVALKVRLARSDLTLYRRLTYPEGPSLVQVRMLDRHGERLEVSWPAEICSGCQVDSYTTSLMITKSSRRLYWKHSDCVVGICSVVYDSLEPGQEYHAEVSAVRMNLFSNPPTLSGNIRIPPATPGPITFSSVTHDQISIAWAPSFGVVDKYIIALCQASPPPTADCNTYRIEVNSSITEFTCLELKPNTSYNITLSSKSGGLTSTLRWVVKATTSHFPAVDSRPPKAPGTSEVTPYTFPVTFDTSYFDNSNRAIVYYTVLVAEASAVSHASLPTHGNLSEGLRTRTWAKAIGKETIQRYQIAERYPYEDLISESGKREAYAKKTVIVGEEDCSEEEKDVYCNGPLKHNKIYVYQFRAFTSTGYSDTPFSRHVILPEDNSGVVAGISVVLIILFIIVLVLIGMIMSRKFRGNYGKYMAARSLEPLPVSVMARPSTNRRFSRPVLLTDFCHDFQVMNAHCHYGFSKEYEAVMKVGRKLTTNAAVLAANVSKNRYTNILPFDRTRVMLSPVDDVEGSDYINANYIAGYESPREYIACQGPLPGTVDDMWRMIWEHDVATIIMLTQLIEKATVKCDQYWEEDSAPYLHGDIQVTLSATTEQEHWTTRDFTLERNDATKKVRQFHYMAWPDHGVPDCSTALLTFIRTVRAQIPKNGTPTVVHCSAGVGRTGTFISLDRLMRHMEEFNFVDILSVTCDLRMHRSYMVQTEQQYVFIHKCVLDILEEKGIAPKRLPSISSIDTYDMASTRQGSDASAIIKCVYETEDDATSARERRDVVVYRRTSPDRSEDEDFHKRFSSYSVGSAKRSLIEDSCDSRRPSSPKKANSNGSAKGCPHP</sequence>
<feature type="region of interest" description="Disordered" evidence="12">
    <location>
        <begin position="23"/>
        <end position="43"/>
    </location>
</feature>
<dbReference type="Pfam" id="PF00041">
    <property type="entry name" value="fn3"/>
    <property type="match status" value="2"/>
</dbReference>
<keyword evidence="4 14" id="KW-0732">Signal</keyword>
<dbReference type="FunFam" id="3.90.190.10:FF:000009">
    <property type="entry name" value="Receptor-type tyrosine-protein phosphatase beta"/>
    <property type="match status" value="1"/>
</dbReference>
<keyword evidence="3 13" id="KW-0812">Transmembrane</keyword>
<name>A0A8B7ZYK9_ACAPL</name>
<evidence type="ECO:0000256" key="1">
    <source>
        <dbReference type="ARBA" id="ARBA00004479"/>
    </source>
</evidence>
<keyword evidence="7" id="KW-0904">Protein phosphatase</keyword>
<keyword evidence="6" id="KW-0378">Hydrolase</keyword>
<keyword evidence="8 13" id="KW-1133">Transmembrane helix</keyword>
<feature type="domain" description="Tyrosine specific protein phosphatases" evidence="16">
    <location>
        <begin position="1141"/>
        <end position="1215"/>
    </location>
</feature>
<feature type="domain" description="Tyrosine-protein phosphatase" evidence="15">
    <location>
        <begin position="969"/>
        <end position="1224"/>
    </location>
</feature>
<dbReference type="InterPro" id="IPR000387">
    <property type="entry name" value="Tyr_Pase_dom"/>
</dbReference>
<evidence type="ECO:0000256" key="5">
    <source>
        <dbReference type="ARBA" id="ARBA00022737"/>
    </source>
</evidence>
<dbReference type="GO" id="GO:0004725">
    <property type="term" value="F:protein tyrosine phosphatase activity"/>
    <property type="evidence" value="ECO:0007669"/>
    <property type="project" value="UniProtKB-EC"/>
</dbReference>
<evidence type="ECO:0000256" key="7">
    <source>
        <dbReference type="ARBA" id="ARBA00022912"/>
    </source>
</evidence>
<proteinExistence type="predicted"/>
<evidence type="ECO:0000259" key="15">
    <source>
        <dbReference type="PROSITE" id="PS50055"/>
    </source>
</evidence>
<protein>
    <recommendedName>
        <fullName evidence="2">protein-tyrosine-phosphatase</fullName>
        <ecNumber evidence="2">3.1.3.48</ecNumber>
    </recommendedName>
</protein>
<evidence type="ECO:0000256" key="8">
    <source>
        <dbReference type="ARBA" id="ARBA00022989"/>
    </source>
</evidence>
<dbReference type="PROSITE" id="PS50056">
    <property type="entry name" value="TYR_PHOSPHATASE_2"/>
    <property type="match status" value="1"/>
</dbReference>
<evidence type="ECO:0000256" key="11">
    <source>
        <dbReference type="ARBA" id="ARBA00051722"/>
    </source>
</evidence>
<feature type="domain" description="Fibronectin type-III" evidence="17">
    <location>
        <begin position="154"/>
        <end position="251"/>
    </location>
</feature>
<dbReference type="OrthoDB" id="10051103at2759"/>
<comment type="subcellular location">
    <subcellularLocation>
        <location evidence="1">Membrane</location>
        <topology evidence="1">Single-pass type I membrane protein</topology>
    </subcellularLocation>
</comment>
<feature type="domain" description="Fibronectin type-III" evidence="17">
    <location>
        <begin position="349"/>
        <end position="447"/>
    </location>
</feature>
<dbReference type="KEGG" id="aplc:110990017"/>
<dbReference type="PROSITE" id="PS50055">
    <property type="entry name" value="TYR_PHOSPHATASE_PTP"/>
    <property type="match status" value="1"/>
</dbReference>
<evidence type="ECO:0000256" key="6">
    <source>
        <dbReference type="ARBA" id="ARBA00022801"/>
    </source>
</evidence>
<dbReference type="SMART" id="SM00060">
    <property type="entry name" value="FN3"/>
    <property type="match status" value="7"/>
</dbReference>
<comment type="catalytic activity">
    <reaction evidence="11">
        <text>O-phospho-L-tyrosyl-[protein] + H2O = L-tyrosyl-[protein] + phosphate</text>
        <dbReference type="Rhea" id="RHEA:10684"/>
        <dbReference type="Rhea" id="RHEA-COMP:10136"/>
        <dbReference type="Rhea" id="RHEA-COMP:20101"/>
        <dbReference type="ChEBI" id="CHEBI:15377"/>
        <dbReference type="ChEBI" id="CHEBI:43474"/>
        <dbReference type="ChEBI" id="CHEBI:46858"/>
        <dbReference type="ChEBI" id="CHEBI:61978"/>
        <dbReference type="EC" id="3.1.3.48"/>
    </reaction>
</comment>
<dbReference type="Pfam" id="PF00102">
    <property type="entry name" value="Y_phosphatase"/>
    <property type="match status" value="1"/>
</dbReference>
<dbReference type="SUPFAM" id="SSF49265">
    <property type="entry name" value="Fibronectin type III"/>
    <property type="match status" value="4"/>
</dbReference>
<evidence type="ECO:0000256" key="2">
    <source>
        <dbReference type="ARBA" id="ARBA00013064"/>
    </source>
</evidence>
<dbReference type="PRINTS" id="PR00700">
    <property type="entry name" value="PRTYPHPHTASE"/>
</dbReference>
<dbReference type="InterPro" id="IPR036116">
    <property type="entry name" value="FN3_sf"/>
</dbReference>
<dbReference type="GO" id="GO:0016020">
    <property type="term" value="C:membrane"/>
    <property type="evidence" value="ECO:0007669"/>
    <property type="project" value="UniProtKB-SubCell"/>
</dbReference>
<keyword evidence="5" id="KW-0677">Repeat</keyword>
<feature type="transmembrane region" description="Helical" evidence="13">
    <location>
        <begin position="888"/>
        <end position="911"/>
    </location>
</feature>